<dbReference type="FunFam" id="1.20.1070.10:FF:000055">
    <property type="entry name" value="Taste receptor type 2"/>
    <property type="match status" value="1"/>
</dbReference>
<reference evidence="14 15" key="1">
    <citation type="submission" date="2019-09" db="EMBL/GenBank/DDBJ databases">
        <title>Bird 10,000 Genomes (B10K) Project - Family phase.</title>
        <authorList>
            <person name="Zhang G."/>
        </authorList>
    </citation>
    <scope>NUCLEOTIDE SEQUENCE [LARGE SCALE GENOMIC DNA]</scope>
    <source>
        <strain evidence="14">B10K-DU-002-79</strain>
    </source>
</reference>
<evidence type="ECO:0000256" key="1">
    <source>
        <dbReference type="ARBA" id="ARBA00004141"/>
    </source>
</evidence>
<protein>
    <recommendedName>
        <fullName evidence="12">Taste receptor type 2</fullName>
    </recommendedName>
</protein>
<dbReference type="CDD" id="cd13950">
    <property type="entry name" value="7tm_TAS2R"/>
    <property type="match status" value="1"/>
</dbReference>
<feature type="transmembrane region" description="Helical" evidence="13">
    <location>
        <begin position="187"/>
        <end position="214"/>
    </location>
</feature>
<evidence type="ECO:0000256" key="5">
    <source>
        <dbReference type="ARBA" id="ARBA00022692"/>
    </source>
</evidence>
<evidence type="ECO:0000256" key="8">
    <source>
        <dbReference type="ARBA" id="ARBA00023136"/>
    </source>
</evidence>
<comment type="caution">
    <text evidence="14">The sequence shown here is derived from an EMBL/GenBank/DDBJ whole genome shotgun (WGS) entry which is preliminary data.</text>
</comment>
<dbReference type="Proteomes" id="UP000560066">
    <property type="component" value="Unassembled WGS sequence"/>
</dbReference>
<keyword evidence="3 12" id="KW-0919">Taste</keyword>
<feature type="non-terminal residue" evidence="14">
    <location>
        <position position="308"/>
    </location>
</feature>
<keyword evidence="9 12" id="KW-0675">Receptor</keyword>
<evidence type="ECO:0000256" key="3">
    <source>
        <dbReference type="ARBA" id="ARBA00022480"/>
    </source>
</evidence>
<dbReference type="Gene3D" id="1.20.1070.10">
    <property type="entry name" value="Rhodopsin 7-helix transmembrane proteins"/>
    <property type="match status" value="1"/>
</dbReference>
<keyword evidence="10 12" id="KW-0807">Transducer</keyword>
<organism evidence="14 15">
    <name type="scientific">Neodrepanis coruscans</name>
    <name type="common">wattled asity</name>
    <dbReference type="NCBI Taxonomy" id="254563"/>
    <lineage>
        <taxon>Eukaryota</taxon>
        <taxon>Metazoa</taxon>
        <taxon>Chordata</taxon>
        <taxon>Craniata</taxon>
        <taxon>Vertebrata</taxon>
        <taxon>Euteleostomi</taxon>
        <taxon>Archelosauria</taxon>
        <taxon>Archosauria</taxon>
        <taxon>Dinosauria</taxon>
        <taxon>Saurischia</taxon>
        <taxon>Theropoda</taxon>
        <taxon>Coelurosauria</taxon>
        <taxon>Aves</taxon>
        <taxon>Neognathae</taxon>
        <taxon>Neoaves</taxon>
        <taxon>Telluraves</taxon>
        <taxon>Australaves</taxon>
        <taxon>Passeriformes</taxon>
        <taxon>Philepittidae</taxon>
        <taxon>Neodrepanis</taxon>
    </lineage>
</organism>
<feature type="non-terminal residue" evidence="14">
    <location>
        <position position="1"/>
    </location>
</feature>
<accession>A0A7L2RJY9</accession>
<keyword evidence="6 13" id="KW-1133">Transmembrane helix</keyword>
<feature type="transmembrane region" description="Helical" evidence="13">
    <location>
        <begin position="272"/>
        <end position="290"/>
    </location>
</feature>
<dbReference type="GO" id="GO:0004930">
    <property type="term" value="F:G protein-coupled receptor activity"/>
    <property type="evidence" value="ECO:0007669"/>
    <property type="project" value="UniProtKB-KW"/>
</dbReference>
<dbReference type="PANTHER" id="PTHR11394">
    <property type="entry name" value="TASTE RECEPTOR TYPE 2"/>
    <property type="match status" value="1"/>
</dbReference>
<dbReference type="EMBL" id="VYZS01053728">
    <property type="protein sequence ID" value="NXS09318.1"/>
    <property type="molecule type" value="Genomic_DNA"/>
</dbReference>
<evidence type="ECO:0000256" key="2">
    <source>
        <dbReference type="ARBA" id="ARBA00007376"/>
    </source>
</evidence>
<feature type="transmembrane region" description="Helical" evidence="13">
    <location>
        <begin position="240"/>
        <end position="260"/>
    </location>
</feature>
<proteinExistence type="inferred from homology"/>
<keyword evidence="7 12" id="KW-0297">G-protein coupled receptor</keyword>
<evidence type="ECO:0000256" key="7">
    <source>
        <dbReference type="ARBA" id="ARBA00023040"/>
    </source>
</evidence>
<feature type="transmembrane region" description="Helical" evidence="13">
    <location>
        <begin position="15"/>
        <end position="41"/>
    </location>
</feature>
<sequence length="308" mass="35763">SQEKFNVTSYGAKTVAIITMEVLAGMWINAFIVSVLCISWVKKKTLNSTDKILLLLGCSRFCYLCVSWVYSFFSIIFPKYLYVHSTVQLVGSIQSFFSFSNMWVSACLCIFYCLKIANFRNSYFIYLKLKIDRIVPGLIFGSVVFALIISIIFYTVIDKALCKNLNCTSQGRFWRARIRIEEDFFPIYFFTGFLFAISFVAVIFSALLILFSLWRHKQNMQTNSMKDLSMDAHIKAMKSILSFLIMYSINFLFIIFNLIYSLKGQYLEMFPIYVVQYIFPGVHSLVLIFINPKLEKILRRILPCGNCK</sequence>
<dbReference type="OrthoDB" id="8876749at2759"/>
<evidence type="ECO:0000256" key="12">
    <source>
        <dbReference type="RuleBase" id="RU004424"/>
    </source>
</evidence>
<dbReference type="GO" id="GO:0033038">
    <property type="term" value="F:bitter taste receptor activity"/>
    <property type="evidence" value="ECO:0007669"/>
    <property type="project" value="InterPro"/>
</dbReference>
<dbReference type="SUPFAM" id="SSF81321">
    <property type="entry name" value="Family A G protein-coupled receptor-like"/>
    <property type="match status" value="1"/>
</dbReference>
<comment type="similarity">
    <text evidence="2 11">Belongs to the G-protein coupled receptor T2R family.</text>
</comment>
<name>A0A7L2RJY9_9PASS</name>
<dbReference type="AlphaFoldDB" id="A0A7L2RJY9"/>
<feature type="transmembrane region" description="Helical" evidence="13">
    <location>
        <begin position="134"/>
        <end position="157"/>
    </location>
</feature>
<evidence type="ECO:0000256" key="10">
    <source>
        <dbReference type="ARBA" id="ARBA00023224"/>
    </source>
</evidence>
<evidence type="ECO:0000313" key="14">
    <source>
        <dbReference type="EMBL" id="NXS09318.1"/>
    </source>
</evidence>
<evidence type="ECO:0000256" key="9">
    <source>
        <dbReference type="ARBA" id="ARBA00023170"/>
    </source>
</evidence>
<dbReference type="GO" id="GO:0016020">
    <property type="term" value="C:membrane"/>
    <property type="evidence" value="ECO:0007669"/>
    <property type="project" value="UniProtKB-SubCell"/>
</dbReference>
<keyword evidence="5 12" id="KW-0812">Transmembrane</keyword>
<keyword evidence="15" id="KW-1185">Reference proteome</keyword>
<keyword evidence="4 12" id="KW-0716">Sensory transduction</keyword>
<feature type="transmembrane region" description="Helical" evidence="13">
    <location>
        <begin position="53"/>
        <end position="76"/>
    </location>
</feature>
<evidence type="ECO:0000256" key="6">
    <source>
        <dbReference type="ARBA" id="ARBA00022989"/>
    </source>
</evidence>
<evidence type="ECO:0000256" key="4">
    <source>
        <dbReference type="ARBA" id="ARBA00022606"/>
    </source>
</evidence>
<feature type="transmembrane region" description="Helical" evidence="13">
    <location>
        <begin position="96"/>
        <end position="114"/>
    </location>
</feature>
<dbReference type="PANTHER" id="PTHR11394:SF47">
    <property type="entry name" value="TASTE RECEPTOR TYPE 2 MEMBER 40"/>
    <property type="match status" value="1"/>
</dbReference>
<evidence type="ECO:0000256" key="13">
    <source>
        <dbReference type="SAM" id="Phobius"/>
    </source>
</evidence>
<dbReference type="InterPro" id="IPR007960">
    <property type="entry name" value="TAS2R"/>
</dbReference>
<evidence type="ECO:0000313" key="15">
    <source>
        <dbReference type="Proteomes" id="UP000560066"/>
    </source>
</evidence>
<keyword evidence="8 12" id="KW-0472">Membrane</keyword>
<dbReference type="Pfam" id="PF05296">
    <property type="entry name" value="TAS2R"/>
    <property type="match status" value="1"/>
</dbReference>
<gene>
    <name evidence="14" type="primary">Tas2r9_3</name>
    <name evidence="14" type="ORF">NEOCOR_R00081</name>
</gene>
<evidence type="ECO:0000256" key="11">
    <source>
        <dbReference type="RuleBase" id="RU004423"/>
    </source>
</evidence>
<comment type="subcellular location">
    <subcellularLocation>
        <location evidence="1 12">Membrane</location>
        <topology evidence="1 12">Multi-pass membrane protein</topology>
    </subcellularLocation>
</comment>